<comment type="caution">
    <text evidence="6">The sequence shown here is derived from an EMBL/GenBank/DDBJ whole genome shotgun (WGS) entry which is preliminary data.</text>
</comment>
<dbReference type="SUPFAM" id="SSF50998">
    <property type="entry name" value="Quinoprotein alcohol dehydrogenase-like"/>
    <property type="match status" value="1"/>
</dbReference>
<name>A0A7V8NSV2_9BACT</name>
<dbReference type="InterPro" id="IPR002372">
    <property type="entry name" value="PQQ_rpt_dom"/>
</dbReference>
<evidence type="ECO:0000256" key="1">
    <source>
        <dbReference type="ARBA" id="ARBA00001931"/>
    </source>
</evidence>
<dbReference type="AlphaFoldDB" id="A0A7V8NSV2"/>
<feature type="non-terminal residue" evidence="6">
    <location>
        <position position="341"/>
    </location>
</feature>
<dbReference type="PANTHER" id="PTHR32303">
    <property type="entry name" value="QUINOPROTEIN ALCOHOL DEHYDROGENASE (CYTOCHROME C)"/>
    <property type="match status" value="1"/>
</dbReference>
<evidence type="ECO:0000256" key="4">
    <source>
        <dbReference type="SAM" id="SignalP"/>
    </source>
</evidence>
<keyword evidence="3" id="KW-0560">Oxidoreductase</keyword>
<feature type="chain" id="PRO_5030791291" evidence="4">
    <location>
        <begin position="18"/>
        <end position="341"/>
    </location>
</feature>
<comment type="cofactor">
    <cofactor evidence="1">
        <name>pyrroloquinoline quinone</name>
        <dbReference type="ChEBI" id="CHEBI:58442"/>
    </cofactor>
</comment>
<keyword evidence="4" id="KW-0732">Signal</keyword>
<feature type="domain" description="Pyrrolo-quinoline quinone repeat" evidence="5">
    <location>
        <begin position="48"/>
        <end position="340"/>
    </location>
</feature>
<dbReference type="Proteomes" id="UP000567293">
    <property type="component" value="Unassembled WGS sequence"/>
</dbReference>
<dbReference type="InterPro" id="IPR011047">
    <property type="entry name" value="Quinoprotein_ADH-like_sf"/>
</dbReference>
<dbReference type="Gene3D" id="2.140.10.10">
    <property type="entry name" value="Quinoprotein alcohol dehydrogenase-like superfamily"/>
    <property type="match status" value="1"/>
</dbReference>
<evidence type="ECO:0000256" key="3">
    <source>
        <dbReference type="ARBA" id="ARBA00023002"/>
    </source>
</evidence>
<protein>
    <submittedName>
        <fullName evidence="6">PQQ-binding-like beta-propeller repeat protein</fullName>
    </submittedName>
</protein>
<evidence type="ECO:0000313" key="6">
    <source>
        <dbReference type="EMBL" id="MBA0086831.1"/>
    </source>
</evidence>
<keyword evidence="7" id="KW-1185">Reference proteome</keyword>
<organism evidence="6 7">
    <name type="scientific">Candidatus Acidiferrum panamense</name>
    <dbReference type="NCBI Taxonomy" id="2741543"/>
    <lineage>
        <taxon>Bacteria</taxon>
        <taxon>Pseudomonadati</taxon>
        <taxon>Acidobacteriota</taxon>
        <taxon>Terriglobia</taxon>
        <taxon>Candidatus Acidiferrales</taxon>
        <taxon>Candidatus Acidiferrum</taxon>
    </lineage>
</organism>
<proteinExistence type="inferred from homology"/>
<dbReference type="SMART" id="SM00564">
    <property type="entry name" value="PQQ"/>
    <property type="match status" value="4"/>
</dbReference>
<comment type="similarity">
    <text evidence="2">Belongs to the bacterial PQQ dehydrogenase family.</text>
</comment>
<dbReference type="GO" id="GO:0016491">
    <property type="term" value="F:oxidoreductase activity"/>
    <property type="evidence" value="ECO:0007669"/>
    <property type="project" value="UniProtKB-KW"/>
</dbReference>
<evidence type="ECO:0000256" key="2">
    <source>
        <dbReference type="ARBA" id="ARBA00008156"/>
    </source>
</evidence>
<evidence type="ECO:0000259" key="5">
    <source>
        <dbReference type="Pfam" id="PF01011"/>
    </source>
</evidence>
<dbReference type="InterPro" id="IPR018391">
    <property type="entry name" value="PQQ_b-propeller_rpt"/>
</dbReference>
<feature type="signal peptide" evidence="4">
    <location>
        <begin position="1"/>
        <end position="17"/>
    </location>
</feature>
<evidence type="ECO:0000313" key="7">
    <source>
        <dbReference type="Proteomes" id="UP000567293"/>
    </source>
</evidence>
<reference evidence="6" key="1">
    <citation type="submission" date="2020-06" db="EMBL/GenBank/DDBJ databases">
        <title>Legume-microbial interactions unlock mineral nutrients during tropical forest succession.</title>
        <authorList>
            <person name="Epihov D.Z."/>
        </authorList>
    </citation>
    <scope>NUCLEOTIDE SEQUENCE [LARGE SCALE GENOMIC DNA]</scope>
    <source>
        <strain evidence="6">Pan2503</strain>
    </source>
</reference>
<gene>
    <name evidence="6" type="ORF">HRJ53_17760</name>
</gene>
<dbReference type="Pfam" id="PF01011">
    <property type="entry name" value="PQQ"/>
    <property type="match status" value="1"/>
</dbReference>
<accession>A0A7V8NSV2</accession>
<sequence>MKTHVFLLLSVSPLVRAQQFPAPVNHEAPVTSVPFARLLRASQEPQNWLTYSGGLMSQRHSGLTQITPDNAKDLTLKWVFQSRSIEKHEVTPLVVDGVMYTVQGINDVFALDAATGKTIWRYFYKPDAAARNCCGQETRGLAILGDKIFMAALDTTVIALDAKSGKELWKTQAADPQQRYSMTHAPLVVKDKVIAGVAGGEFGIRGFIAAWDANTGKQVWRFYTVPGPGEPGNETWSGDSWMHGGAPVWVTGSYDPETNLTFWGTGNAGPDWNGDARLGDNLYSSSVIALDADTGKLRWHYQFSPHNEFDWDATQVPVLADIPFEGRARKVMLWANRNGMF</sequence>
<dbReference type="EMBL" id="JACDQQ010001696">
    <property type="protein sequence ID" value="MBA0086831.1"/>
    <property type="molecule type" value="Genomic_DNA"/>
</dbReference>